<keyword evidence="2" id="KW-1185">Reference proteome</keyword>
<dbReference type="EMBL" id="AZIL01001513">
    <property type="protein sequence ID" value="EWM23742.1"/>
    <property type="molecule type" value="Genomic_DNA"/>
</dbReference>
<organism evidence="1 2">
    <name type="scientific">Nannochloropsis gaditana</name>
    <dbReference type="NCBI Taxonomy" id="72520"/>
    <lineage>
        <taxon>Eukaryota</taxon>
        <taxon>Sar</taxon>
        <taxon>Stramenopiles</taxon>
        <taxon>Ochrophyta</taxon>
        <taxon>Eustigmatophyceae</taxon>
        <taxon>Eustigmatales</taxon>
        <taxon>Monodopsidaceae</taxon>
        <taxon>Nannochloropsis</taxon>
    </lineage>
</organism>
<reference evidence="1 2" key="1">
    <citation type="journal article" date="2014" name="Mol. Plant">
        <title>Chromosome Scale Genome Assembly and Transcriptome Profiling of Nannochloropsis gaditana in Nitrogen Depletion.</title>
        <authorList>
            <person name="Corteggiani Carpinelli E."/>
            <person name="Telatin A."/>
            <person name="Vitulo N."/>
            <person name="Forcato C."/>
            <person name="D'Angelo M."/>
            <person name="Schiavon R."/>
            <person name="Vezzi A."/>
            <person name="Giacometti G.M."/>
            <person name="Morosinotto T."/>
            <person name="Valle G."/>
        </authorList>
    </citation>
    <scope>NUCLEOTIDE SEQUENCE [LARGE SCALE GENOMIC DNA]</scope>
    <source>
        <strain evidence="1 2">B-31</strain>
    </source>
</reference>
<gene>
    <name evidence="1" type="ORF">Naga_101761g1</name>
</gene>
<accession>W7TBU2</accession>
<protein>
    <submittedName>
        <fullName evidence="1">Uncharacterized protein</fullName>
    </submittedName>
</protein>
<dbReference type="Proteomes" id="UP000019335">
    <property type="component" value="Chromosome 16"/>
</dbReference>
<comment type="caution">
    <text evidence="1">The sequence shown here is derived from an EMBL/GenBank/DDBJ whole genome shotgun (WGS) entry which is preliminary data.</text>
</comment>
<name>W7TBU2_9STRA</name>
<sequence>MRCQDTLHRRWRCWSSRGQNQCFHQSRPVSPLSGRCVALLHVALLSTREGGGKEKGRVRKEIFQRGGVDGVQLGKSREITFG</sequence>
<evidence type="ECO:0000313" key="1">
    <source>
        <dbReference type="EMBL" id="EWM23742.1"/>
    </source>
</evidence>
<evidence type="ECO:0000313" key="2">
    <source>
        <dbReference type="Proteomes" id="UP000019335"/>
    </source>
</evidence>
<proteinExistence type="predicted"/>
<dbReference type="AlphaFoldDB" id="W7TBU2"/>